<feature type="region of interest" description="Disordered" evidence="1">
    <location>
        <begin position="174"/>
        <end position="200"/>
    </location>
</feature>
<feature type="compositionally biased region" description="Basic and acidic residues" evidence="1">
    <location>
        <begin position="174"/>
        <end position="189"/>
    </location>
</feature>
<dbReference type="Proteomes" id="UP001632038">
    <property type="component" value="Unassembled WGS sequence"/>
</dbReference>
<evidence type="ECO:0000313" key="3">
    <source>
        <dbReference type="Proteomes" id="UP001632038"/>
    </source>
</evidence>
<proteinExistence type="predicted"/>
<dbReference type="EMBL" id="JAVIJP010000032">
    <property type="protein sequence ID" value="KAL3630419.1"/>
    <property type="molecule type" value="Genomic_DNA"/>
</dbReference>
<keyword evidence="3" id="KW-1185">Reference proteome</keyword>
<organism evidence="2 3">
    <name type="scientific">Castilleja foliolosa</name>
    <dbReference type="NCBI Taxonomy" id="1961234"/>
    <lineage>
        <taxon>Eukaryota</taxon>
        <taxon>Viridiplantae</taxon>
        <taxon>Streptophyta</taxon>
        <taxon>Embryophyta</taxon>
        <taxon>Tracheophyta</taxon>
        <taxon>Spermatophyta</taxon>
        <taxon>Magnoliopsida</taxon>
        <taxon>eudicotyledons</taxon>
        <taxon>Gunneridae</taxon>
        <taxon>Pentapetalae</taxon>
        <taxon>asterids</taxon>
        <taxon>lamiids</taxon>
        <taxon>Lamiales</taxon>
        <taxon>Orobanchaceae</taxon>
        <taxon>Pedicularideae</taxon>
        <taxon>Castillejinae</taxon>
        <taxon>Castilleja</taxon>
    </lineage>
</organism>
<name>A0ABD3CLM2_9LAMI</name>
<reference evidence="3" key="1">
    <citation type="journal article" date="2024" name="IScience">
        <title>Strigolactones Initiate the Formation of Haustorium-like Structures in Castilleja.</title>
        <authorList>
            <person name="Buerger M."/>
            <person name="Peterson D."/>
            <person name="Chory J."/>
        </authorList>
    </citation>
    <scope>NUCLEOTIDE SEQUENCE [LARGE SCALE GENOMIC DNA]</scope>
</reference>
<evidence type="ECO:0000313" key="2">
    <source>
        <dbReference type="EMBL" id="KAL3630419.1"/>
    </source>
</evidence>
<sequence length="200" mass="22343">MEIDFLGLNSTTKFEHMEKLNFSKDAIFPTETGEVETSLSLSRPSYGEILSEKNKWAEFYSSGGSSTGQPSLCLVPPPVFHPSTTAAGFLYNIHDDRLTELRKISEIPVKPVMLYSAGRANVLNYNIPEKGESNMYITGKNESHRLSDHTRNGYTPTVAMARRATLARFLEQRLHSTESSKDSPSHGEADECQQQGEQRP</sequence>
<accession>A0ABD3CLM2</accession>
<dbReference type="AlphaFoldDB" id="A0ABD3CLM2"/>
<gene>
    <name evidence="2" type="ORF">CASFOL_023403</name>
</gene>
<protein>
    <submittedName>
        <fullName evidence="2">Uncharacterized protein</fullName>
    </submittedName>
</protein>
<comment type="caution">
    <text evidence="2">The sequence shown here is derived from an EMBL/GenBank/DDBJ whole genome shotgun (WGS) entry which is preliminary data.</text>
</comment>
<evidence type="ECO:0000256" key="1">
    <source>
        <dbReference type="SAM" id="MobiDB-lite"/>
    </source>
</evidence>